<sequence>MDWLSTHSPQLVDWKQKWLAFQHKGTWVCLQGQTSVDFECIVVELQLLSEQQDQVIKYPVEIQSLLDAYVVVFSEPNGLPPVRVVSHSIPLVQGARPVQIRPYRFAPELKNEIEKQVSEMLHSGVIRPSDSNFASPLIMVKKKDLIWRPCVDYRHLIPIRWASPRR</sequence>
<accession>A0ACD6AH72</accession>
<organism evidence="1 2">
    <name type="scientific">Avena sativa</name>
    <name type="common">Oat</name>
    <dbReference type="NCBI Taxonomy" id="4498"/>
    <lineage>
        <taxon>Eukaryota</taxon>
        <taxon>Viridiplantae</taxon>
        <taxon>Streptophyta</taxon>
        <taxon>Embryophyta</taxon>
        <taxon>Tracheophyta</taxon>
        <taxon>Spermatophyta</taxon>
        <taxon>Magnoliopsida</taxon>
        <taxon>Liliopsida</taxon>
        <taxon>Poales</taxon>
        <taxon>Poaceae</taxon>
        <taxon>BOP clade</taxon>
        <taxon>Pooideae</taxon>
        <taxon>Poodae</taxon>
        <taxon>Poeae</taxon>
        <taxon>Poeae Chloroplast Group 1 (Aveneae type)</taxon>
        <taxon>Aveninae</taxon>
        <taxon>Avena</taxon>
    </lineage>
</organism>
<proteinExistence type="predicted"/>
<reference evidence="1" key="1">
    <citation type="submission" date="2021-05" db="EMBL/GenBank/DDBJ databases">
        <authorList>
            <person name="Scholz U."/>
            <person name="Mascher M."/>
            <person name="Fiebig A."/>
        </authorList>
    </citation>
    <scope>NUCLEOTIDE SEQUENCE [LARGE SCALE GENOMIC DNA]</scope>
</reference>
<evidence type="ECO:0000313" key="2">
    <source>
        <dbReference type="Proteomes" id="UP001732700"/>
    </source>
</evidence>
<dbReference type="EnsemblPlants" id="AVESA.00010b.r2.7DG1376650.1">
    <property type="protein sequence ID" value="AVESA.00010b.r2.7DG1376650.1.CDS.1"/>
    <property type="gene ID" value="AVESA.00010b.r2.7DG1376650"/>
</dbReference>
<dbReference type="Proteomes" id="UP001732700">
    <property type="component" value="Chromosome 7D"/>
</dbReference>
<keyword evidence="2" id="KW-1185">Reference proteome</keyword>
<evidence type="ECO:0000313" key="1">
    <source>
        <dbReference type="EnsemblPlants" id="AVESA.00010b.r2.7DG1376650.1.CDS.1"/>
    </source>
</evidence>
<name>A0ACD6AH72_AVESA</name>
<reference evidence="1" key="2">
    <citation type="submission" date="2025-09" db="UniProtKB">
        <authorList>
            <consortium name="EnsemblPlants"/>
        </authorList>
    </citation>
    <scope>IDENTIFICATION</scope>
</reference>
<protein>
    <submittedName>
        <fullName evidence="1">Uncharacterized protein</fullName>
    </submittedName>
</protein>